<reference evidence="3" key="1">
    <citation type="journal article" date="2011" name="Genome Res.">
        <title>Phylogeny-wide analysis of social amoeba genomes highlights ancient origins for complex intercellular communication.</title>
        <authorList>
            <person name="Heidel A.J."/>
            <person name="Lawal H.M."/>
            <person name="Felder M."/>
            <person name="Schilde C."/>
            <person name="Helps N.R."/>
            <person name="Tunggal B."/>
            <person name="Rivero F."/>
            <person name="John U."/>
            <person name="Schleicher M."/>
            <person name="Eichinger L."/>
            <person name="Platzer M."/>
            <person name="Noegel A.A."/>
            <person name="Schaap P."/>
            <person name="Gloeckner G."/>
        </authorList>
    </citation>
    <scope>NUCLEOTIDE SEQUENCE [LARGE SCALE GENOMIC DNA]</scope>
    <source>
        <strain evidence="3">SH3</strain>
    </source>
</reference>
<feature type="transmembrane region" description="Helical" evidence="1">
    <location>
        <begin position="337"/>
        <end position="356"/>
    </location>
</feature>
<evidence type="ECO:0008006" key="4">
    <source>
        <dbReference type="Google" id="ProtNLM"/>
    </source>
</evidence>
<sequence length="437" mass="51417">MKDLSSLSIDIDKYKELISIGLKSIQSRTYSKYDKILFVGSIAVPFLVNLPIYGIIPNNRDKRIETIYDNAIAKINIVYEEVETLTTNTIFENQDIKDMAAFAEKSNKLCRILGQRDVVLMLLRIIFCAEEMFENSYSHRLPLTEATIHQLYTSLDTENIMLHSTDLLNHILPWVSDIPFDLFYTVIHYHLTSPSSYQLICSVLRTMILNHDTIQPFIDVNIISIVKYYLDNQFKYEYSLLQDYWLQLARIIYKAGDQFKTTVDEQSFIDEYYDQGRFKLWLPEELRLPPHSMLYETITDAFGYYFGWVNKTGLLVDQIYSNNLFSEDIYRRLDSTLTRYLGCSIFASSLSLYLIFILQPKGKIYCIASALTTMVLYSFHEQHVNHQRLSGKIYKSFQKYYQTKQYHNDEIELITNQNQNQNNIINNKSDILNYHFK</sequence>
<dbReference type="EMBL" id="GL883021">
    <property type="protein sequence ID" value="EGG17053.1"/>
    <property type="molecule type" value="Genomic_DNA"/>
</dbReference>
<dbReference type="GeneID" id="14869141"/>
<keyword evidence="1" id="KW-0812">Transmembrane</keyword>
<keyword evidence="3" id="KW-1185">Reference proteome</keyword>
<dbReference type="Proteomes" id="UP000007797">
    <property type="component" value="Unassembled WGS sequence"/>
</dbReference>
<dbReference type="AlphaFoldDB" id="F4Q4P4"/>
<protein>
    <recommendedName>
        <fullName evidence="4">Transmembrane protein</fullName>
    </recommendedName>
</protein>
<evidence type="ECO:0000256" key="1">
    <source>
        <dbReference type="SAM" id="Phobius"/>
    </source>
</evidence>
<proteinExistence type="predicted"/>
<dbReference type="RefSeq" id="XP_004355537.1">
    <property type="nucleotide sequence ID" value="XM_004355484.1"/>
</dbReference>
<name>F4Q4P4_CACFS</name>
<evidence type="ECO:0000313" key="2">
    <source>
        <dbReference type="EMBL" id="EGG17053.1"/>
    </source>
</evidence>
<dbReference type="KEGG" id="dfa:DFA_08034"/>
<gene>
    <name evidence="2" type="ORF">DFA_08034</name>
</gene>
<keyword evidence="1" id="KW-1133">Transmembrane helix</keyword>
<accession>F4Q4P4</accession>
<organism evidence="2 3">
    <name type="scientific">Cavenderia fasciculata</name>
    <name type="common">Slime mold</name>
    <name type="synonym">Dictyostelium fasciculatum</name>
    <dbReference type="NCBI Taxonomy" id="261658"/>
    <lineage>
        <taxon>Eukaryota</taxon>
        <taxon>Amoebozoa</taxon>
        <taxon>Evosea</taxon>
        <taxon>Eumycetozoa</taxon>
        <taxon>Dictyostelia</taxon>
        <taxon>Acytosteliales</taxon>
        <taxon>Cavenderiaceae</taxon>
        <taxon>Cavenderia</taxon>
    </lineage>
</organism>
<feature type="transmembrane region" description="Helical" evidence="1">
    <location>
        <begin position="36"/>
        <end position="56"/>
    </location>
</feature>
<evidence type="ECO:0000313" key="3">
    <source>
        <dbReference type="Proteomes" id="UP000007797"/>
    </source>
</evidence>
<keyword evidence="1" id="KW-0472">Membrane</keyword>